<evidence type="ECO:0000313" key="1">
    <source>
        <dbReference type="EMBL" id="MBB3328517.1"/>
    </source>
</evidence>
<proteinExistence type="predicted"/>
<keyword evidence="2" id="KW-1185">Reference proteome</keyword>
<accession>A0A7W5JZH0</accession>
<comment type="caution">
    <text evidence="1">The sequence shown here is derived from an EMBL/GenBank/DDBJ whole genome shotgun (WGS) entry which is preliminary data.</text>
</comment>
<name>A0A7W5JZH0_9ACTN</name>
<dbReference type="EMBL" id="JACHZG010000001">
    <property type="protein sequence ID" value="MBB3328517.1"/>
    <property type="molecule type" value="Genomic_DNA"/>
</dbReference>
<reference evidence="1 2" key="1">
    <citation type="submission" date="2020-08" db="EMBL/GenBank/DDBJ databases">
        <title>Sequencing the genomes of 1000 actinobacteria strains.</title>
        <authorList>
            <person name="Klenk H.-P."/>
        </authorList>
    </citation>
    <scope>NUCLEOTIDE SEQUENCE [LARGE SCALE GENOMIC DNA]</scope>
    <source>
        <strain evidence="1 2">DSM 11053</strain>
    </source>
</reference>
<protein>
    <submittedName>
        <fullName evidence="1">Uncharacterized protein</fullName>
    </submittedName>
</protein>
<gene>
    <name evidence="1" type="ORF">FHX39_003461</name>
</gene>
<dbReference type="RefSeq" id="WP_183340425.1">
    <property type="nucleotide sequence ID" value="NZ_JACHZG010000001.1"/>
</dbReference>
<dbReference type="Proteomes" id="UP000565572">
    <property type="component" value="Unassembled WGS sequence"/>
</dbReference>
<evidence type="ECO:0000313" key="2">
    <source>
        <dbReference type="Proteomes" id="UP000565572"/>
    </source>
</evidence>
<sequence length="146" mass="15807">MSLESEALFRGQVYRVTGQPVVANLESNASTARELHLAGCRTLRKYPADAPALVPLTDAEVDAAWIRAIDEDTSTETLATEWPFSAETGWCPICLVKVVPRTSDGGYKHPAARSPKWRPGVPLACRFPTAHGSYCGCSDVSTDVRS</sequence>
<dbReference type="AlphaFoldDB" id="A0A7W5JZH0"/>
<organism evidence="1 2">
    <name type="scientific">Microlunatus antarcticus</name>
    <dbReference type="NCBI Taxonomy" id="53388"/>
    <lineage>
        <taxon>Bacteria</taxon>
        <taxon>Bacillati</taxon>
        <taxon>Actinomycetota</taxon>
        <taxon>Actinomycetes</taxon>
        <taxon>Propionibacteriales</taxon>
        <taxon>Propionibacteriaceae</taxon>
        <taxon>Microlunatus</taxon>
    </lineage>
</organism>